<comment type="caution">
    <text evidence="6">The sequence shown here is derived from an EMBL/GenBank/DDBJ whole genome shotgun (WGS) entry which is preliminary data.</text>
</comment>
<reference evidence="6 7" key="1">
    <citation type="submission" date="2019-07" db="EMBL/GenBank/DDBJ databases">
        <title>Pseudomonas mangiferae sp. nov., isolated from bark of mango tree in Thailand.</title>
        <authorList>
            <person name="Srisuk N."/>
            <person name="Anurat P."/>
        </authorList>
    </citation>
    <scope>NUCLEOTIDE SEQUENCE [LARGE SCALE GENOMIC DNA]</scope>
    <source>
        <strain evidence="6 7">DMKU_BBB3-04</strain>
    </source>
</reference>
<accession>A0A553GTA6</accession>
<dbReference type="SUPFAM" id="SSF100950">
    <property type="entry name" value="NagB/RpiA/CoA transferase-like"/>
    <property type="match status" value="1"/>
</dbReference>
<sequence length="222" mass="23574">MALTREQMAQRVARELKDGYYVNLGIGIPTLVANYVPDGIDVMLQSENGLLGMGAFPTESEVDADMINAGKQTVTARIGASIFDSSQSFAMIRGGHVDLTVLGAFEVDVEGNIASWMIPGKLVKGMGGAMDLVAGADNIIVTMTHASKDGESKLLPRCSLPLTGCGCIRKVLTDLAYLEIEDGAFILRERAPGVSVEEIVAKTAGRLIVPDDVVEMQFPASL</sequence>
<dbReference type="Gene3D" id="3.40.1080.10">
    <property type="entry name" value="Glutaconate Coenzyme A-transferase"/>
    <property type="match status" value="1"/>
</dbReference>
<dbReference type="PANTHER" id="PTHR13707:SF57">
    <property type="entry name" value="SUCCINYL-COA:3-KETOACID COENZYME A TRANSFERASE SUBUNIT B-RELATED"/>
    <property type="match status" value="1"/>
</dbReference>
<dbReference type="OrthoDB" id="9778604at2"/>
<dbReference type="RefSeq" id="WP_143490425.1">
    <property type="nucleotide sequence ID" value="NZ_VJOY01000034.1"/>
</dbReference>
<evidence type="ECO:0000256" key="3">
    <source>
        <dbReference type="ARBA" id="ARBA00007047"/>
    </source>
</evidence>
<keyword evidence="5 6" id="KW-0808">Transferase</keyword>
<dbReference type="InterPro" id="IPR004164">
    <property type="entry name" value="CoA_transf_AS"/>
</dbReference>
<proteinExistence type="inferred from homology"/>
<evidence type="ECO:0000256" key="4">
    <source>
        <dbReference type="ARBA" id="ARBA00012492"/>
    </source>
</evidence>
<dbReference type="Pfam" id="PF01144">
    <property type="entry name" value="CoA_trans"/>
    <property type="match status" value="1"/>
</dbReference>
<evidence type="ECO:0000256" key="1">
    <source>
        <dbReference type="ARBA" id="ARBA00001447"/>
    </source>
</evidence>
<comment type="pathway">
    <text evidence="2">Aromatic compound metabolism; beta-ketoadipate pathway; acetyl-CoA and succinyl-CoA from 3-oxoadipate: step 1/2.</text>
</comment>
<dbReference type="AlphaFoldDB" id="A0A553GTA6"/>
<dbReference type="PANTHER" id="PTHR13707">
    <property type="entry name" value="KETOACID-COENZYME A TRANSFERASE"/>
    <property type="match status" value="1"/>
</dbReference>
<dbReference type="InterPro" id="IPR037171">
    <property type="entry name" value="NagB/RpiA_transferase-like"/>
</dbReference>
<comment type="similarity">
    <text evidence="3">Belongs to the 3-oxoacid CoA-transferase subunit B family.</text>
</comment>
<dbReference type="GO" id="GO:0042952">
    <property type="term" value="P:beta-ketoadipate pathway"/>
    <property type="evidence" value="ECO:0007669"/>
    <property type="project" value="UniProtKB-UniPathway"/>
</dbReference>
<comment type="catalytic activity">
    <reaction evidence="1">
        <text>3-oxoadipate + succinyl-CoA = 3-oxoadipyl-CoA + succinate</text>
        <dbReference type="Rhea" id="RHEA:12048"/>
        <dbReference type="ChEBI" id="CHEBI:15775"/>
        <dbReference type="ChEBI" id="CHEBI:30031"/>
        <dbReference type="ChEBI" id="CHEBI:57292"/>
        <dbReference type="ChEBI" id="CHEBI:57348"/>
        <dbReference type="EC" id="2.8.3.6"/>
    </reaction>
</comment>
<keyword evidence="7" id="KW-1185">Reference proteome</keyword>
<evidence type="ECO:0000256" key="5">
    <source>
        <dbReference type="ARBA" id="ARBA00022679"/>
    </source>
</evidence>
<evidence type="ECO:0000313" key="6">
    <source>
        <dbReference type="EMBL" id="TRX72731.1"/>
    </source>
</evidence>
<evidence type="ECO:0000256" key="2">
    <source>
        <dbReference type="ARBA" id="ARBA00005114"/>
    </source>
</evidence>
<dbReference type="UniPathway" id="UPA00157">
    <property type="reaction ID" value="UER00262"/>
</dbReference>
<dbReference type="PROSITE" id="PS01274">
    <property type="entry name" value="COA_TRANSF_2"/>
    <property type="match status" value="1"/>
</dbReference>
<dbReference type="Proteomes" id="UP000315235">
    <property type="component" value="Unassembled WGS sequence"/>
</dbReference>
<name>A0A553GTA6_9PSED</name>
<evidence type="ECO:0000313" key="7">
    <source>
        <dbReference type="Proteomes" id="UP000315235"/>
    </source>
</evidence>
<dbReference type="EMBL" id="VJOY01000034">
    <property type="protein sequence ID" value="TRX72731.1"/>
    <property type="molecule type" value="Genomic_DNA"/>
</dbReference>
<organism evidence="6 7">
    <name type="scientific">Pseudomonas mangiferae</name>
    <dbReference type="NCBI Taxonomy" id="2593654"/>
    <lineage>
        <taxon>Bacteria</taxon>
        <taxon>Pseudomonadati</taxon>
        <taxon>Pseudomonadota</taxon>
        <taxon>Gammaproteobacteria</taxon>
        <taxon>Pseudomonadales</taxon>
        <taxon>Pseudomonadaceae</taxon>
        <taxon>Pseudomonas</taxon>
    </lineage>
</organism>
<dbReference type="FunFam" id="3.40.1080.10:FF:000001">
    <property type="entry name" value="Succinyl-coa:3-ketoacid-coenzyme a transferase subunit b"/>
    <property type="match status" value="1"/>
</dbReference>
<gene>
    <name evidence="6" type="ORF">FM069_21315</name>
</gene>
<dbReference type="EC" id="2.8.3.6" evidence="4"/>
<dbReference type="NCBIfam" id="TIGR02428">
    <property type="entry name" value="pcaJ_scoB_fam"/>
    <property type="match status" value="1"/>
</dbReference>
<dbReference type="GO" id="GO:0047569">
    <property type="term" value="F:3-oxoadipate CoA-transferase activity"/>
    <property type="evidence" value="ECO:0007669"/>
    <property type="project" value="UniProtKB-EC"/>
</dbReference>
<dbReference type="InterPro" id="IPR004165">
    <property type="entry name" value="CoA_trans_fam_I"/>
</dbReference>
<dbReference type="InterPro" id="IPR012791">
    <property type="entry name" value="3-oxoacid_CoA-transf_B"/>
</dbReference>
<protein>
    <recommendedName>
        <fullName evidence="4">3-oxoadipate CoA-transferase</fullName>
        <ecNumber evidence="4">2.8.3.6</ecNumber>
    </recommendedName>
</protein>
<dbReference type="SMART" id="SM00882">
    <property type="entry name" value="CoA_trans"/>
    <property type="match status" value="1"/>
</dbReference>